<evidence type="ECO:0000313" key="2">
    <source>
        <dbReference type="Proteomes" id="UP000693706"/>
    </source>
</evidence>
<protein>
    <submittedName>
        <fullName evidence="1">Uncharacterized protein</fullName>
    </submittedName>
</protein>
<evidence type="ECO:0000313" key="1">
    <source>
        <dbReference type="EMBL" id="QQV90487.1"/>
    </source>
</evidence>
<gene>
    <name evidence="1" type="ORF">Harreka1_1</name>
</gene>
<dbReference type="Proteomes" id="UP000693706">
    <property type="component" value="Segment"/>
</dbReference>
<keyword evidence="2" id="KW-1185">Reference proteome</keyword>
<proteinExistence type="predicted"/>
<dbReference type="EMBL" id="MT732457">
    <property type="protein sequence ID" value="QQV90487.1"/>
    <property type="molecule type" value="Genomic_DNA"/>
</dbReference>
<name>A0A8E4ZCK7_9CAUD</name>
<reference evidence="1" key="1">
    <citation type="submission" date="2020-07" db="EMBL/GenBank/DDBJ databases">
        <title>Highly diverse flavobacterial phages as mortality factor during North Sea spring blooms.</title>
        <authorList>
            <person name="Bartlau N."/>
            <person name="Wichels A."/>
            <person name="Krohne G."/>
            <person name="Adriaenssens E.M."/>
            <person name="Heins A."/>
            <person name="Fuchs B.M."/>
            <person name="Amann R."/>
            <person name="Moraru C."/>
        </authorList>
    </citation>
    <scope>NUCLEOTIDE SEQUENCE</scope>
</reference>
<accession>A0A8E4ZCK7</accession>
<sequence length="191" mass="22611">MIIGEAFKRLFDGLEVDTYFYDINDVKQLATQKVQFHYGNHEELIKWSVEMDNIQAIKYPLLWYVTSNYQDEENDFKRCKSRFIILFSFKDMAQYPWFNHVKSKKTYDAVIEPVWESVRSLLVSKPYGLQVLGDRNRRYNIKDEPNYGVTSDGTRTGQDFAKTNNTDESITLDWVDGRVIELDFRINTKCI</sequence>
<organism evidence="1 2">
    <name type="scientific">Olleya phage Harreka_1</name>
    <dbReference type="NCBI Taxonomy" id="2745673"/>
    <lineage>
        <taxon>Viruses</taxon>
        <taxon>Duplodnaviria</taxon>
        <taxon>Heunggongvirae</taxon>
        <taxon>Uroviricota</taxon>
        <taxon>Caudoviricetes</taxon>
        <taxon>Aggregaviridae</taxon>
        <taxon>Harrekavirus</taxon>
        <taxon>Harrekavirus harreka</taxon>
    </lineage>
</organism>